<feature type="short sequence motif" description="'HIGH' region" evidence="12">
    <location>
        <begin position="32"/>
        <end position="42"/>
    </location>
</feature>
<reference evidence="14 15" key="1">
    <citation type="journal article" date="2016" name="Nat. Commun.">
        <title>Thousands of microbial genomes shed light on interconnected biogeochemical processes in an aquifer system.</title>
        <authorList>
            <person name="Anantharaman K."/>
            <person name="Brown C.T."/>
            <person name="Hug L.A."/>
            <person name="Sharon I."/>
            <person name="Castelle C.J."/>
            <person name="Probst A.J."/>
            <person name="Thomas B.C."/>
            <person name="Singh A."/>
            <person name="Wilkins M.J."/>
            <person name="Karaoz U."/>
            <person name="Brodie E.L."/>
            <person name="Williams K.H."/>
            <person name="Hubbard S.S."/>
            <person name="Banfield J.F."/>
        </authorList>
    </citation>
    <scope>NUCLEOTIDE SEQUENCE [LARGE SCALE GENOMIC DNA]</scope>
</reference>
<evidence type="ECO:0000256" key="3">
    <source>
        <dbReference type="ARBA" id="ARBA00011245"/>
    </source>
</evidence>
<comment type="caution">
    <text evidence="14">The sequence shown here is derived from an EMBL/GenBank/DDBJ whole genome shotgun (WGS) entry which is preliminary data.</text>
</comment>
<keyword evidence="11 12" id="KW-0030">Aminoacyl-tRNA synthetase</keyword>
<organism evidence="14 15">
    <name type="scientific">Candidatus Woesebacteria bacterium RIFCSPHIGHO2_12_FULL_46_16</name>
    <dbReference type="NCBI Taxonomy" id="1802513"/>
    <lineage>
        <taxon>Bacteria</taxon>
        <taxon>Candidatus Woeseibacteriota</taxon>
    </lineage>
</organism>
<evidence type="ECO:0000256" key="11">
    <source>
        <dbReference type="ARBA" id="ARBA00023146"/>
    </source>
</evidence>
<comment type="cofactor">
    <cofactor evidence="12">
        <name>Zn(2+)</name>
        <dbReference type="ChEBI" id="CHEBI:29105"/>
    </cofactor>
    <text evidence="12">Binds 1 zinc ion per subunit.</text>
</comment>
<dbReference type="GO" id="GO:0005829">
    <property type="term" value="C:cytosol"/>
    <property type="evidence" value="ECO:0007669"/>
    <property type="project" value="TreeGrafter"/>
</dbReference>
<comment type="subcellular location">
    <subcellularLocation>
        <location evidence="1 12">Cytoplasm</location>
    </subcellularLocation>
</comment>
<dbReference type="PANTHER" id="PTHR10890">
    <property type="entry name" value="CYSTEINYL-TRNA SYNTHETASE"/>
    <property type="match status" value="1"/>
</dbReference>
<evidence type="ECO:0000256" key="2">
    <source>
        <dbReference type="ARBA" id="ARBA00005594"/>
    </source>
</evidence>
<dbReference type="HAMAP" id="MF_00041">
    <property type="entry name" value="Cys_tRNA_synth"/>
    <property type="match status" value="1"/>
</dbReference>
<dbReference type="InterPro" id="IPR009080">
    <property type="entry name" value="tRNAsynth_Ia_anticodon-bd"/>
</dbReference>
<dbReference type="InterPro" id="IPR015803">
    <property type="entry name" value="Cys-tRNA-ligase"/>
</dbReference>
<dbReference type="EC" id="6.1.1.16" evidence="12"/>
<dbReference type="PRINTS" id="PR00983">
    <property type="entry name" value="TRNASYNTHCYS"/>
</dbReference>
<evidence type="ECO:0000256" key="4">
    <source>
        <dbReference type="ARBA" id="ARBA00022490"/>
    </source>
</evidence>
<dbReference type="GO" id="GO:0006423">
    <property type="term" value="P:cysteinyl-tRNA aminoacylation"/>
    <property type="evidence" value="ECO:0007669"/>
    <property type="project" value="UniProtKB-UniRule"/>
</dbReference>
<evidence type="ECO:0000256" key="9">
    <source>
        <dbReference type="ARBA" id="ARBA00022840"/>
    </source>
</evidence>
<evidence type="ECO:0000256" key="5">
    <source>
        <dbReference type="ARBA" id="ARBA00022598"/>
    </source>
</evidence>
<dbReference type="InterPro" id="IPR032678">
    <property type="entry name" value="tRNA-synt_1_cat_dom"/>
</dbReference>
<evidence type="ECO:0000313" key="15">
    <source>
        <dbReference type="Proteomes" id="UP000178313"/>
    </source>
</evidence>
<evidence type="ECO:0000256" key="10">
    <source>
        <dbReference type="ARBA" id="ARBA00022917"/>
    </source>
</evidence>
<dbReference type="InterPro" id="IPR015273">
    <property type="entry name" value="Cys-tRNA-synt_Ia_DALR"/>
</dbReference>
<evidence type="ECO:0000256" key="1">
    <source>
        <dbReference type="ARBA" id="ARBA00004496"/>
    </source>
</evidence>
<feature type="binding site" evidence="12">
    <location>
        <position position="30"/>
    </location>
    <ligand>
        <name>Zn(2+)</name>
        <dbReference type="ChEBI" id="CHEBI:29105"/>
    </ligand>
</feature>
<keyword evidence="7 12" id="KW-0547">Nucleotide-binding</keyword>
<dbReference type="Gene3D" id="1.20.120.1910">
    <property type="entry name" value="Cysteine-tRNA ligase, C-terminal anti-codon recognition domain"/>
    <property type="match status" value="1"/>
</dbReference>
<feature type="binding site" evidence="12">
    <location>
        <position position="221"/>
    </location>
    <ligand>
        <name>Zn(2+)</name>
        <dbReference type="ChEBI" id="CHEBI:29105"/>
    </ligand>
</feature>
<feature type="binding site" evidence="12">
    <location>
        <position position="281"/>
    </location>
    <ligand>
        <name>ATP</name>
        <dbReference type="ChEBI" id="CHEBI:30616"/>
    </ligand>
</feature>
<dbReference type="SUPFAM" id="SSF47323">
    <property type="entry name" value="Anticodon-binding domain of a subclass of class I aminoacyl-tRNA synthetases"/>
    <property type="match status" value="1"/>
</dbReference>
<dbReference type="Pfam" id="PF09190">
    <property type="entry name" value="DALR_2"/>
    <property type="match status" value="1"/>
</dbReference>
<keyword evidence="6 12" id="KW-0479">Metal-binding</keyword>
<dbReference type="Pfam" id="PF01406">
    <property type="entry name" value="tRNA-synt_1e"/>
    <property type="match status" value="1"/>
</dbReference>
<dbReference type="Gene3D" id="3.40.50.620">
    <property type="entry name" value="HUPs"/>
    <property type="match status" value="1"/>
</dbReference>
<feature type="binding site" evidence="12">
    <location>
        <position position="250"/>
    </location>
    <ligand>
        <name>Zn(2+)</name>
        <dbReference type="ChEBI" id="CHEBI:29105"/>
    </ligand>
</feature>
<proteinExistence type="inferred from homology"/>
<dbReference type="GO" id="GO:0008270">
    <property type="term" value="F:zinc ion binding"/>
    <property type="evidence" value="ECO:0007669"/>
    <property type="project" value="UniProtKB-UniRule"/>
</dbReference>
<evidence type="ECO:0000256" key="8">
    <source>
        <dbReference type="ARBA" id="ARBA00022833"/>
    </source>
</evidence>
<evidence type="ECO:0000256" key="7">
    <source>
        <dbReference type="ARBA" id="ARBA00022741"/>
    </source>
</evidence>
<gene>
    <name evidence="12" type="primary">cysS</name>
    <name evidence="14" type="ORF">A3E46_01330</name>
</gene>
<keyword evidence="10 12" id="KW-0648">Protein biosynthesis</keyword>
<dbReference type="PANTHER" id="PTHR10890:SF3">
    <property type="entry name" value="CYSTEINE--TRNA LIGASE, CYTOPLASMIC"/>
    <property type="match status" value="1"/>
</dbReference>
<dbReference type="InterPro" id="IPR024909">
    <property type="entry name" value="Cys-tRNA/MSH_ligase"/>
</dbReference>
<dbReference type="AlphaFoldDB" id="A0A1F8B2P7"/>
<evidence type="ECO:0000256" key="6">
    <source>
        <dbReference type="ARBA" id="ARBA00022723"/>
    </source>
</evidence>
<accession>A0A1F8B2P7</accession>
<dbReference type="EMBL" id="MGGZ01000005">
    <property type="protein sequence ID" value="OGM57735.1"/>
    <property type="molecule type" value="Genomic_DNA"/>
</dbReference>
<feature type="binding site" evidence="12">
    <location>
        <position position="246"/>
    </location>
    <ligand>
        <name>Zn(2+)</name>
        <dbReference type="ChEBI" id="CHEBI:29105"/>
    </ligand>
</feature>
<dbReference type="SUPFAM" id="SSF52374">
    <property type="entry name" value="Nucleotidylyl transferase"/>
    <property type="match status" value="1"/>
</dbReference>
<dbReference type="InterPro" id="IPR014729">
    <property type="entry name" value="Rossmann-like_a/b/a_fold"/>
</dbReference>
<sequence length="466" mass="53107">MRDIFLTNSLTRKKEKFEPINPPNVGMYSCGPTVYDYSHIGHLRRYVGDDVLKKTLEANGLKVKHVMNITDVGHLTSDADTGEDKIEKSAQKTGKSAWDIAKFFENQFFLSTDELNIKRPDIVCRATDHIKEQIELIEKLDKNEYTYKTEDGIYFDTSKLPDYGKLTGGKEGIKVGARIDVAGKKNPTDFALWKFSPKDSKRQMEWESPWGVGFPGWHIECSAMSMKYLGETFDIHTGGVDHIAIHHTNEIAQSEGATGKEPVKYWIHHEFLQVDGQKMAKSIGNTYTVEDVVKKGFDPLALRYLFLTAHYRDPLNFTWEALESAQNALDKLKAQAVSLKGESKRTALSQEKDEKIESFRSEFIASLNDDLNTSKALAVLWEVLKSSIPSEDKYDLTLYFDEVLGLKLSEVSETKIPDKVKKLIEERERLRKEDKFAEADKIREEIEKEGYALEDTSQGARAKKIR</sequence>
<evidence type="ECO:0000259" key="13">
    <source>
        <dbReference type="SMART" id="SM00840"/>
    </source>
</evidence>
<evidence type="ECO:0000313" key="14">
    <source>
        <dbReference type="EMBL" id="OGM57735.1"/>
    </source>
</evidence>
<dbReference type="GO" id="GO:0005524">
    <property type="term" value="F:ATP binding"/>
    <property type="evidence" value="ECO:0007669"/>
    <property type="project" value="UniProtKB-UniRule"/>
</dbReference>
<protein>
    <recommendedName>
        <fullName evidence="12">Cysteine--tRNA ligase</fullName>
        <ecNumber evidence="12">6.1.1.16</ecNumber>
    </recommendedName>
    <alternativeName>
        <fullName evidence="12">Cysteinyl-tRNA synthetase</fullName>
        <shortName evidence="12">CysRS</shortName>
    </alternativeName>
</protein>
<feature type="domain" description="Cysteinyl-tRNA synthetase class Ia DALR" evidence="13">
    <location>
        <begin position="362"/>
        <end position="416"/>
    </location>
</feature>
<name>A0A1F8B2P7_9BACT</name>
<dbReference type="PROSITE" id="PS51257">
    <property type="entry name" value="PROKAR_LIPOPROTEIN"/>
    <property type="match status" value="1"/>
</dbReference>
<comment type="subunit">
    <text evidence="3 12">Monomer.</text>
</comment>
<keyword evidence="9 12" id="KW-0067">ATP-binding</keyword>
<dbReference type="GO" id="GO:0004817">
    <property type="term" value="F:cysteine-tRNA ligase activity"/>
    <property type="evidence" value="ECO:0007669"/>
    <property type="project" value="UniProtKB-UniRule"/>
</dbReference>
<keyword evidence="8 12" id="KW-0862">Zinc</keyword>
<dbReference type="STRING" id="1802513.A3E46_01330"/>
<feature type="short sequence motif" description="'KMSKS' region" evidence="12">
    <location>
        <begin position="278"/>
        <end position="282"/>
    </location>
</feature>
<dbReference type="NCBIfam" id="TIGR00435">
    <property type="entry name" value="cysS"/>
    <property type="match status" value="1"/>
</dbReference>
<comment type="catalytic activity">
    <reaction evidence="12">
        <text>tRNA(Cys) + L-cysteine + ATP = L-cysteinyl-tRNA(Cys) + AMP + diphosphate</text>
        <dbReference type="Rhea" id="RHEA:17773"/>
        <dbReference type="Rhea" id="RHEA-COMP:9661"/>
        <dbReference type="Rhea" id="RHEA-COMP:9679"/>
        <dbReference type="ChEBI" id="CHEBI:30616"/>
        <dbReference type="ChEBI" id="CHEBI:33019"/>
        <dbReference type="ChEBI" id="CHEBI:35235"/>
        <dbReference type="ChEBI" id="CHEBI:78442"/>
        <dbReference type="ChEBI" id="CHEBI:78517"/>
        <dbReference type="ChEBI" id="CHEBI:456215"/>
        <dbReference type="EC" id="6.1.1.16"/>
    </reaction>
</comment>
<keyword evidence="5 12" id="KW-0436">Ligase</keyword>
<keyword evidence="4 12" id="KW-0963">Cytoplasm</keyword>
<dbReference type="Proteomes" id="UP000178313">
    <property type="component" value="Unassembled WGS sequence"/>
</dbReference>
<dbReference type="SMART" id="SM00840">
    <property type="entry name" value="DALR_2"/>
    <property type="match status" value="1"/>
</dbReference>
<dbReference type="CDD" id="cd00672">
    <property type="entry name" value="CysRS_core"/>
    <property type="match status" value="1"/>
</dbReference>
<evidence type="ECO:0000256" key="12">
    <source>
        <dbReference type="HAMAP-Rule" id="MF_00041"/>
    </source>
</evidence>
<comment type="similarity">
    <text evidence="2 12">Belongs to the class-I aminoacyl-tRNA synthetase family.</text>
</comment>